<gene>
    <name evidence="2" type="ORF">K040078D81_39120</name>
</gene>
<feature type="transmembrane region" description="Helical" evidence="1">
    <location>
        <begin position="386"/>
        <end position="406"/>
    </location>
</feature>
<keyword evidence="1" id="KW-0472">Membrane</keyword>
<dbReference type="CDD" id="cd17332">
    <property type="entry name" value="MFS_MelB_like"/>
    <property type="match status" value="1"/>
</dbReference>
<feature type="transmembrane region" description="Helical" evidence="1">
    <location>
        <begin position="272"/>
        <end position="293"/>
    </location>
</feature>
<dbReference type="Proteomes" id="UP001600943">
    <property type="component" value="Unassembled WGS sequence"/>
</dbReference>
<feature type="transmembrane region" description="Helical" evidence="1">
    <location>
        <begin position="21"/>
        <end position="42"/>
    </location>
</feature>
<dbReference type="PANTHER" id="PTHR11328">
    <property type="entry name" value="MAJOR FACILITATOR SUPERFAMILY DOMAIN-CONTAINING PROTEIN"/>
    <property type="match status" value="1"/>
</dbReference>
<dbReference type="PANTHER" id="PTHR11328:SF24">
    <property type="entry name" value="MAJOR FACILITATOR SUPERFAMILY (MFS) PROFILE DOMAIN-CONTAINING PROTEIN"/>
    <property type="match status" value="1"/>
</dbReference>
<organism evidence="2 3">
    <name type="scientific">Blautia hominis</name>
    <dbReference type="NCBI Taxonomy" id="2025493"/>
    <lineage>
        <taxon>Bacteria</taxon>
        <taxon>Bacillati</taxon>
        <taxon>Bacillota</taxon>
        <taxon>Clostridia</taxon>
        <taxon>Lachnospirales</taxon>
        <taxon>Lachnospiraceae</taxon>
        <taxon>Blautia</taxon>
    </lineage>
</organism>
<comment type="caution">
    <text evidence="2">The sequence shown here is derived from an EMBL/GenBank/DDBJ whole genome shotgun (WGS) entry which is preliminary data.</text>
</comment>
<dbReference type="EMBL" id="BAABYW010000001">
    <property type="protein sequence ID" value="GAA6409795.1"/>
    <property type="molecule type" value="Genomic_DNA"/>
</dbReference>
<feature type="transmembrane region" description="Helical" evidence="1">
    <location>
        <begin position="48"/>
        <end position="76"/>
    </location>
</feature>
<dbReference type="NCBIfam" id="TIGR00792">
    <property type="entry name" value="gph"/>
    <property type="match status" value="1"/>
</dbReference>
<feature type="transmembrane region" description="Helical" evidence="1">
    <location>
        <begin position="305"/>
        <end position="323"/>
    </location>
</feature>
<accession>A0ABQ0BEA5</accession>
<proteinExistence type="predicted"/>
<reference evidence="2 3" key="1">
    <citation type="submission" date="2024-04" db="EMBL/GenBank/DDBJ databases">
        <title>Defined microbial consortia suppress multidrug-resistant proinflammatory Enterobacteriaceae via ecological control.</title>
        <authorList>
            <person name="Furuichi M."/>
            <person name="Kawaguchi T."/>
            <person name="Pust M."/>
            <person name="Yasuma K."/>
            <person name="Plichta D."/>
            <person name="Hasegawa N."/>
            <person name="Ohya T."/>
            <person name="Bhattarai S."/>
            <person name="Sasajima S."/>
            <person name="Aoto Y."/>
            <person name="Tuganbaev T."/>
            <person name="Yaginuma M."/>
            <person name="Ueda M."/>
            <person name="Okahashi N."/>
            <person name="Amafuji K."/>
            <person name="Kiridooshi Y."/>
            <person name="Sugita K."/>
            <person name="Strazar M."/>
            <person name="Skelly A."/>
            <person name="Suda W."/>
            <person name="Hattori M."/>
            <person name="Nakamoto N."/>
            <person name="Caballero S."/>
            <person name="Norman J."/>
            <person name="Olle B."/>
            <person name="Tanoue T."/>
            <person name="Arita M."/>
            <person name="Bucci V."/>
            <person name="Atarashi K."/>
            <person name="Xavier R."/>
            <person name="Honda K."/>
        </authorList>
    </citation>
    <scope>NUCLEOTIDE SEQUENCE [LARGE SCALE GENOMIC DNA]</scope>
    <source>
        <strain evidence="3">k04-0078-D8-1</strain>
    </source>
</reference>
<feature type="transmembrane region" description="Helical" evidence="1">
    <location>
        <begin position="329"/>
        <end position="350"/>
    </location>
</feature>
<feature type="transmembrane region" description="Helical" evidence="1">
    <location>
        <begin position="418"/>
        <end position="439"/>
    </location>
</feature>
<name>A0ABQ0BEA5_9FIRM</name>
<keyword evidence="1" id="KW-1133">Transmembrane helix</keyword>
<dbReference type="InterPro" id="IPR036259">
    <property type="entry name" value="MFS_trans_sf"/>
</dbReference>
<evidence type="ECO:0000256" key="1">
    <source>
        <dbReference type="SAM" id="Phobius"/>
    </source>
</evidence>
<feature type="transmembrane region" description="Helical" evidence="1">
    <location>
        <begin position="156"/>
        <end position="174"/>
    </location>
</feature>
<evidence type="ECO:0000313" key="3">
    <source>
        <dbReference type="Proteomes" id="UP001600943"/>
    </source>
</evidence>
<evidence type="ECO:0000313" key="2">
    <source>
        <dbReference type="EMBL" id="GAA6409795.1"/>
    </source>
</evidence>
<dbReference type="InterPro" id="IPR039672">
    <property type="entry name" value="MFS_2"/>
</dbReference>
<protein>
    <submittedName>
        <fullName evidence="2">MFS transporter</fullName>
    </submittedName>
</protein>
<dbReference type="RefSeq" id="WP_390407785.1">
    <property type="nucleotide sequence ID" value="NZ_BAABYW010000001.1"/>
</dbReference>
<feature type="transmembrane region" description="Helical" evidence="1">
    <location>
        <begin position="186"/>
        <end position="209"/>
    </location>
</feature>
<dbReference type="SUPFAM" id="SSF103473">
    <property type="entry name" value="MFS general substrate transporter"/>
    <property type="match status" value="1"/>
</dbReference>
<sequence length="459" mass="51344">MQEQRFPREGRISFTTKIAYGSGDVACNIVYGMISTLLVLFYTDYAGVSPYLVGIVMMLSRIFDGVSDVIMGYIVSKTHSRWGQSRPWIIWMAAPYALGAVLLFTVPHTGEMLQFIYMFITYNFCTTVCYTAINLPYGSLSAMMTRDSGQRDMLSVFRMGMSPIGRIIAVTFTLPLVKAFGNDQAAWIKCMSIWAVLALILLVFCFFSCEEKVHIVAREKQGTISLKDNLKALVKNQYFWAVLLLWTFQGTTQTVVGTILPYYCKYVFHNDSWMYSTLYFIETVVIIIVTFLCPLLRKFFTKSRVILLGAVIVLAGQFLLNPYDFKWCVLTTVLRGIGQAPLSAFIFGMIGDVVEFGQWKTHVRQESFIFSGGSVGAKIGMGASQALITGILSLCGYVASTGAAVTQPEAVVNAIVKIYAFAPVVVWILVILVILFYGLDKKYPAIMKELCEREARGEM</sequence>
<feature type="transmembrane region" description="Helical" evidence="1">
    <location>
        <begin position="238"/>
        <end position="260"/>
    </location>
</feature>
<keyword evidence="1" id="KW-0812">Transmembrane</keyword>
<dbReference type="Gene3D" id="1.20.1250.20">
    <property type="entry name" value="MFS general substrate transporter like domains"/>
    <property type="match status" value="1"/>
</dbReference>
<dbReference type="InterPro" id="IPR001927">
    <property type="entry name" value="Na/Gal_symport"/>
</dbReference>
<feature type="transmembrane region" description="Helical" evidence="1">
    <location>
        <begin position="88"/>
        <end position="106"/>
    </location>
</feature>
<dbReference type="Pfam" id="PF13347">
    <property type="entry name" value="MFS_2"/>
    <property type="match status" value="1"/>
</dbReference>
<keyword evidence="3" id="KW-1185">Reference proteome</keyword>
<feature type="transmembrane region" description="Helical" evidence="1">
    <location>
        <begin position="112"/>
        <end position="135"/>
    </location>
</feature>